<dbReference type="GO" id="GO:0052881">
    <property type="term" value="F:4-hydroxyphenylacetate 3-monooxygenase activity"/>
    <property type="evidence" value="ECO:0007669"/>
    <property type="project" value="UniProtKB-EC"/>
</dbReference>
<dbReference type="InterPro" id="IPR012687">
    <property type="entry name" value="HpaB_Deino-type"/>
</dbReference>
<keyword evidence="7" id="KW-1185">Reference proteome</keyword>
<dbReference type="InterPro" id="IPR024674">
    <property type="entry name" value="HpaB/PvcC/4-BUDH_N"/>
</dbReference>
<dbReference type="InterPro" id="IPR004925">
    <property type="entry name" value="HpaB/PvcC/4-BUDH"/>
</dbReference>
<evidence type="ECO:0000259" key="4">
    <source>
        <dbReference type="Pfam" id="PF03241"/>
    </source>
</evidence>
<sequence length="483" mass="53759">MGARTGKEFLEGLAASRPTVHIQGETLTGGVQDHPAFRNVVRTYAELFDLQHSPEHRDTLTYTSPTSGARVGTSFLTPQTAEDLVKRRQAYKVWADHSNGMLGRTGDYMNASLMALNSAADWFGQADPQFAENIRRYYEKVREEDLLCTHTLIPPQVNRAVSGTAQAGGKLAARIVKEDDNGVVIRGARMLATIAPFADEMLVFPSTVLRGTPEDKPFSYAFALPNDAKGLRYIAREPLDLDRPRHDHPLGSRFEESDAVVVFDDVHVPYERCFVLGEPELCNGFYSRTSSVNHMTHQVVTRTTAKTEYILGLVSLLVEAIGIGQFQHVQEDMAEVITTLETLRAFLRAAEADAEINEYGVLTPAWAPLNAARNLYPKLYQRFPQILRKLGASGLMATPTEADVTGPAALDIETYLQSATLTGPERVKLFRLVWDTCISAFSSRQALYEYYFFGDPVRMAGAYVGSYDLEPYKARVQNFLERA</sequence>
<keyword evidence="2" id="KW-0274">FAD</keyword>
<evidence type="ECO:0000313" key="7">
    <source>
        <dbReference type="Proteomes" id="UP001340816"/>
    </source>
</evidence>
<dbReference type="Gene3D" id="2.40.110.10">
    <property type="entry name" value="Butyryl-CoA Dehydrogenase, subunit A, domain 2"/>
    <property type="match status" value="1"/>
</dbReference>
<dbReference type="InterPro" id="IPR046373">
    <property type="entry name" value="Acyl-CoA_Oxase/DH_mid-dom_sf"/>
</dbReference>
<dbReference type="Gene3D" id="1.10.3140.10">
    <property type="entry name" value="4-hydroxybutyryl-coa dehydratase, domain 1"/>
    <property type="match status" value="1"/>
</dbReference>
<feature type="domain" description="HpaB/PvcC/4-BUDH N-terminal" evidence="5">
    <location>
        <begin position="5"/>
        <end position="275"/>
    </location>
</feature>
<feature type="domain" description="HpaB/PvcC/4-BUDH C-terminal" evidence="4">
    <location>
        <begin position="282"/>
        <end position="480"/>
    </location>
</feature>
<dbReference type="InterPro" id="IPR024719">
    <property type="entry name" value="HpaB/PvcC/4-BUDH_C"/>
</dbReference>
<dbReference type="Proteomes" id="UP001340816">
    <property type="component" value="Chromosome"/>
</dbReference>
<evidence type="ECO:0000256" key="3">
    <source>
        <dbReference type="ARBA" id="ARBA00023002"/>
    </source>
</evidence>
<dbReference type="EMBL" id="CP109135">
    <property type="protein sequence ID" value="WSD14353.1"/>
    <property type="molecule type" value="Genomic_DNA"/>
</dbReference>
<name>A0ABZ1H725_STRPH</name>
<dbReference type="InterPro" id="IPR036250">
    <property type="entry name" value="AcylCo_DH-like_C"/>
</dbReference>
<protein>
    <submittedName>
        <fullName evidence="6">4-hydroxyphenylacetate 3-monooxygenase, oxygenase component</fullName>
        <ecNumber evidence="6">1.14.14.9</ecNumber>
    </submittedName>
</protein>
<evidence type="ECO:0000313" key="6">
    <source>
        <dbReference type="EMBL" id="WSD14353.1"/>
    </source>
</evidence>
<evidence type="ECO:0000256" key="1">
    <source>
        <dbReference type="ARBA" id="ARBA00022630"/>
    </source>
</evidence>
<dbReference type="PANTHER" id="PTHR36117:SF3">
    <property type="entry name" value="4-HYDROXYPHENYLACETATE 3-MONOOXYGENASE-RELATED"/>
    <property type="match status" value="1"/>
</dbReference>
<dbReference type="PIRSF" id="PIRSF000331">
    <property type="entry name" value="HpaA_HpaB"/>
    <property type="match status" value="1"/>
</dbReference>
<dbReference type="Pfam" id="PF11794">
    <property type="entry name" value="HpaB_N"/>
    <property type="match status" value="1"/>
</dbReference>
<dbReference type="InterPro" id="IPR009100">
    <property type="entry name" value="AcylCoA_DH/oxidase_NM_dom_sf"/>
</dbReference>
<dbReference type="Pfam" id="PF03241">
    <property type="entry name" value="HpaB"/>
    <property type="match status" value="1"/>
</dbReference>
<dbReference type="SUPFAM" id="SSF56645">
    <property type="entry name" value="Acyl-CoA dehydrogenase NM domain-like"/>
    <property type="match status" value="1"/>
</dbReference>
<accession>A0ABZ1H725</accession>
<dbReference type="SUPFAM" id="SSF47203">
    <property type="entry name" value="Acyl-CoA dehydrogenase C-terminal domain-like"/>
    <property type="match status" value="1"/>
</dbReference>
<proteinExistence type="predicted"/>
<evidence type="ECO:0000256" key="2">
    <source>
        <dbReference type="ARBA" id="ARBA00022827"/>
    </source>
</evidence>
<keyword evidence="1" id="KW-0285">Flavoprotein</keyword>
<evidence type="ECO:0000259" key="5">
    <source>
        <dbReference type="Pfam" id="PF11794"/>
    </source>
</evidence>
<reference evidence="6 7" key="1">
    <citation type="submission" date="2022-10" db="EMBL/GenBank/DDBJ databases">
        <title>The complete genomes of actinobacterial strains from the NBC collection.</title>
        <authorList>
            <person name="Joergensen T.S."/>
            <person name="Alvarez Arevalo M."/>
            <person name="Sterndorff E.B."/>
            <person name="Faurdal D."/>
            <person name="Vuksanovic O."/>
            <person name="Mourched A.-S."/>
            <person name="Charusanti P."/>
            <person name="Shaw S."/>
            <person name="Blin K."/>
            <person name="Weber T."/>
        </authorList>
    </citation>
    <scope>NUCLEOTIDE SEQUENCE [LARGE SCALE GENOMIC DNA]</scope>
    <source>
        <strain evidence="6 7">NBC 01752</strain>
    </source>
</reference>
<keyword evidence="3 6" id="KW-0560">Oxidoreductase</keyword>
<dbReference type="EC" id="1.14.14.9" evidence="6"/>
<dbReference type="Gene3D" id="1.20.140.10">
    <property type="entry name" value="Butyryl-CoA Dehydrogenase, subunit A, domain 3"/>
    <property type="match status" value="1"/>
</dbReference>
<dbReference type="NCBIfam" id="TIGR02309">
    <property type="entry name" value="HpaB-1"/>
    <property type="match status" value="1"/>
</dbReference>
<dbReference type="RefSeq" id="WP_326758997.1">
    <property type="nucleotide sequence ID" value="NZ_CP109135.1"/>
</dbReference>
<organism evidence="6 7">
    <name type="scientific">Streptomyces phaeochromogenes</name>
    <dbReference type="NCBI Taxonomy" id="1923"/>
    <lineage>
        <taxon>Bacteria</taxon>
        <taxon>Bacillati</taxon>
        <taxon>Actinomycetota</taxon>
        <taxon>Actinomycetes</taxon>
        <taxon>Kitasatosporales</taxon>
        <taxon>Streptomycetaceae</taxon>
        <taxon>Streptomyces</taxon>
        <taxon>Streptomyces phaeochromogenes group</taxon>
    </lineage>
</organism>
<gene>
    <name evidence="6" type="primary">hpaB</name>
    <name evidence="6" type="ORF">OHB35_14480</name>
</gene>
<dbReference type="PANTHER" id="PTHR36117">
    <property type="entry name" value="4-HYDROXYPHENYLACETATE 3-MONOOXYGENASE-RELATED"/>
    <property type="match status" value="1"/>
</dbReference>